<dbReference type="GO" id="GO:0007339">
    <property type="term" value="P:binding of sperm to zona pellucida"/>
    <property type="evidence" value="ECO:0007669"/>
    <property type="project" value="TreeGrafter"/>
</dbReference>
<evidence type="ECO:0000256" key="4">
    <source>
        <dbReference type="ARBA" id="ARBA00022530"/>
    </source>
</evidence>
<evidence type="ECO:0000313" key="20">
    <source>
        <dbReference type="Proteomes" id="UP000529728"/>
    </source>
</evidence>
<evidence type="ECO:0000259" key="17">
    <source>
        <dbReference type="PROSITE" id="PS51034"/>
    </source>
</evidence>
<keyword evidence="8" id="KW-1133">Transmembrane helix</keyword>
<feature type="region of interest" description="Disordered" evidence="15">
    <location>
        <begin position="209"/>
        <end position="434"/>
    </location>
</feature>
<evidence type="ECO:0000256" key="15">
    <source>
        <dbReference type="SAM" id="MobiDB-lite"/>
    </source>
</evidence>
<comment type="caution">
    <text evidence="14">Lacks conserved residue(s) required for the propagation of feature annotation.</text>
</comment>
<feature type="region of interest" description="Disordered" evidence="15">
    <location>
        <begin position="641"/>
        <end position="665"/>
    </location>
</feature>
<keyword evidence="3" id="KW-0964">Secreted</keyword>
<keyword evidence="7 16" id="KW-0732">Signal</keyword>
<dbReference type="Gene3D" id="2.60.40.4100">
    <property type="entry name" value="Zona pellucida, ZP-C domain"/>
    <property type="match status" value="1"/>
</dbReference>
<dbReference type="InterPro" id="IPR055355">
    <property type="entry name" value="ZP-C"/>
</dbReference>
<dbReference type="PROSITE" id="PS51034">
    <property type="entry name" value="ZP_2"/>
    <property type="match status" value="1"/>
</dbReference>
<feature type="compositionally biased region" description="Polar residues" evidence="15">
    <location>
        <begin position="340"/>
        <end position="351"/>
    </location>
</feature>
<feature type="compositionally biased region" description="Low complexity" evidence="15">
    <location>
        <begin position="408"/>
        <end position="432"/>
    </location>
</feature>
<evidence type="ECO:0000256" key="11">
    <source>
        <dbReference type="ARBA" id="ARBA00023180"/>
    </source>
</evidence>
<proteinExistence type="predicted"/>
<feature type="compositionally biased region" description="Low complexity" evidence="15">
    <location>
        <begin position="641"/>
        <end position="660"/>
    </location>
</feature>
<feature type="domain" description="ZP" evidence="17">
    <location>
        <begin position="504"/>
        <end position="803"/>
    </location>
</feature>
<accession>A0A7K4XWQ7</accession>
<evidence type="ECO:0000256" key="7">
    <source>
        <dbReference type="ARBA" id="ARBA00022729"/>
    </source>
</evidence>
<dbReference type="GO" id="GO:0060468">
    <property type="term" value="P:prevention of polyspermy"/>
    <property type="evidence" value="ECO:0007669"/>
    <property type="project" value="TreeGrafter"/>
</dbReference>
<evidence type="ECO:0000256" key="8">
    <source>
        <dbReference type="ARBA" id="ARBA00022989"/>
    </source>
</evidence>
<protein>
    <submittedName>
        <fullName evidence="19">ZP1 protein</fullName>
    </submittedName>
</protein>
<dbReference type="OrthoDB" id="9907024at2759"/>
<feature type="domain" description="P-type" evidence="18">
    <location>
        <begin position="459"/>
        <end position="499"/>
    </location>
</feature>
<evidence type="ECO:0000256" key="13">
    <source>
        <dbReference type="ARBA" id="ARBA00024183"/>
    </source>
</evidence>
<keyword evidence="6" id="KW-0812">Transmembrane</keyword>
<feature type="signal peptide" evidence="16">
    <location>
        <begin position="1"/>
        <end position="23"/>
    </location>
</feature>
<keyword evidence="4" id="KW-0272">Extracellular matrix</keyword>
<keyword evidence="9" id="KW-0472">Membrane</keyword>
<dbReference type="Pfam" id="PF22821">
    <property type="entry name" value="ZP1_ZP4_Ig-like"/>
    <property type="match status" value="1"/>
</dbReference>
<evidence type="ECO:0000259" key="18">
    <source>
        <dbReference type="PROSITE" id="PS51448"/>
    </source>
</evidence>
<keyword evidence="5" id="KW-0165">Cleavage on pair of basic residues</keyword>
<dbReference type="Proteomes" id="UP000529728">
    <property type="component" value="Unassembled WGS sequence"/>
</dbReference>
<keyword evidence="11" id="KW-0325">Glycoprotein</keyword>
<comment type="subcellular location">
    <subcellularLocation>
        <location evidence="1">Cell membrane</location>
        <topology evidence="1">Single-pass type I membrane protein</topology>
    </subcellularLocation>
    <subcellularLocation>
        <location evidence="13">Zona pellucida</location>
    </subcellularLocation>
</comment>
<dbReference type="InterPro" id="IPR042235">
    <property type="entry name" value="ZP-C_dom"/>
</dbReference>
<dbReference type="PROSITE" id="PS51448">
    <property type="entry name" value="P_TREFOIL_2"/>
    <property type="match status" value="1"/>
</dbReference>
<name>A0A7K4XWQ7_REGSA</name>
<dbReference type="InterPro" id="IPR000519">
    <property type="entry name" value="P_trefoil_dom"/>
</dbReference>
<dbReference type="Pfam" id="PF23344">
    <property type="entry name" value="ZP-N"/>
    <property type="match status" value="1"/>
</dbReference>
<feature type="compositionally biased region" description="Low complexity" evidence="15">
    <location>
        <begin position="264"/>
        <end position="278"/>
    </location>
</feature>
<evidence type="ECO:0000256" key="6">
    <source>
        <dbReference type="ARBA" id="ARBA00022692"/>
    </source>
</evidence>
<evidence type="ECO:0000256" key="14">
    <source>
        <dbReference type="PROSITE-ProRule" id="PRU00779"/>
    </source>
</evidence>
<dbReference type="GO" id="GO:0035805">
    <property type="term" value="C:egg coat"/>
    <property type="evidence" value="ECO:0007669"/>
    <property type="project" value="UniProtKB-SubCell"/>
</dbReference>
<dbReference type="SUPFAM" id="SSF57492">
    <property type="entry name" value="Trefoil"/>
    <property type="match status" value="1"/>
</dbReference>
<feature type="chain" id="PRO_5029733300" evidence="16">
    <location>
        <begin position="24"/>
        <end position="837"/>
    </location>
</feature>
<evidence type="ECO:0000256" key="16">
    <source>
        <dbReference type="SAM" id="SignalP"/>
    </source>
</evidence>
<dbReference type="Pfam" id="PF00100">
    <property type="entry name" value="Zona_pellucida"/>
    <property type="match status" value="1"/>
</dbReference>
<keyword evidence="10" id="KW-1015">Disulfide bond</keyword>
<feature type="non-terminal residue" evidence="19">
    <location>
        <position position="837"/>
    </location>
</feature>
<dbReference type="AlphaFoldDB" id="A0A7K4XWQ7"/>
<evidence type="ECO:0000256" key="3">
    <source>
        <dbReference type="ARBA" id="ARBA00022525"/>
    </source>
</evidence>
<dbReference type="PANTHER" id="PTHR23343:SF41">
    <property type="entry name" value="ZONA PELLUCIDA SPERM-BINDING PROTEIN 1"/>
    <property type="match status" value="1"/>
</dbReference>
<keyword evidence="20" id="KW-1185">Reference proteome</keyword>
<dbReference type="EMBL" id="VWZN01017737">
    <property type="protein sequence ID" value="NWR50810.1"/>
    <property type="molecule type" value="Genomic_DNA"/>
</dbReference>
<evidence type="ECO:0000256" key="1">
    <source>
        <dbReference type="ARBA" id="ARBA00004251"/>
    </source>
</evidence>
<evidence type="ECO:0000256" key="5">
    <source>
        <dbReference type="ARBA" id="ARBA00022685"/>
    </source>
</evidence>
<evidence type="ECO:0000256" key="2">
    <source>
        <dbReference type="ARBA" id="ARBA00022475"/>
    </source>
</evidence>
<feature type="compositionally biased region" description="Low complexity" evidence="15">
    <location>
        <begin position="300"/>
        <end position="315"/>
    </location>
</feature>
<organism evidence="19 20">
    <name type="scientific">Regulus satrapa</name>
    <name type="common">Golden-crowned kinglet</name>
    <dbReference type="NCBI Taxonomy" id="13245"/>
    <lineage>
        <taxon>Eukaryota</taxon>
        <taxon>Metazoa</taxon>
        <taxon>Chordata</taxon>
        <taxon>Craniata</taxon>
        <taxon>Vertebrata</taxon>
        <taxon>Euteleostomi</taxon>
        <taxon>Archelosauria</taxon>
        <taxon>Archosauria</taxon>
        <taxon>Dinosauria</taxon>
        <taxon>Saurischia</taxon>
        <taxon>Theropoda</taxon>
        <taxon>Coelurosauria</taxon>
        <taxon>Aves</taxon>
        <taxon>Neognathae</taxon>
        <taxon>Neoaves</taxon>
        <taxon>Telluraves</taxon>
        <taxon>Australaves</taxon>
        <taxon>Passeriformes</taxon>
        <taxon>Regulidae</taxon>
        <taxon>Regulus</taxon>
    </lineage>
</organism>
<evidence type="ECO:0000313" key="19">
    <source>
        <dbReference type="EMBL" id="NWR50810.1"/>
    </source>
</evidence>
<sequence length="837" mass="89886">MGRSCSFLLLLFLLSPWPRASVALLQYRHDCGELGMQLLVFPSHGRTVRFKVLDEFGSRFDVANCSICLHWLNPREDGSVVFSSGYKGCHVLFKENRYVLRVQLEELMSGGILVTSYEVNMTCPKPGGSEVLPDGHRERARDNGLLFSHTGLHQVSESSLKLTESQFTSQDRLEQVHTVGRYQPSSMLPGIQLHSNPAHSVLLSETGGVHPGTQIQGSFISPAVQPPQPGGQSQPGMLRPVLVSQNHPSFVHPGGQTQPGIRPGSGSQNPPGGQTQPGIRPGSGSQIQPGAQNRPGIRPGSGSQNPPGGQNQPGQLRPGFVSQYPPRGQTQPALYHGLVSHNQPGFSSAGAQTPAGFLRPVAQPPNQPGISRPSHPSSSQTGLLHPGHSSPALVHPGLSSWPGFISTGLQPQPQPGLGRPGLQPQPGLLYPGIHSPPSLMHAPALLHPSAGAARPLTREQCQVPAGRVPCVAPQGRDGCLQAGCCYDDTDRTTPCYYGNTATVQCLLEGHFVLVVPRGLASLPYNLDSVRLASSQAGCEPLHVSEAFVMFRFPVTHCGTTVQVIEDKLIYENQLISTIDVQGSPRGSVTRDSIYILRVRCIYNSSNLFPLGMEVAVPPTAAPLAMPGPLGLQLRIATGECSLSRSPSRSPSRPTPSNLPTDESYSSYHPVGDFPLVRVLRDPIYVEVRLLQKTDPNLVLVLHHCWASPGSHATSQPQWPILVEGCPFQGDNYRTRLIPMGPASPELPFPSHYQRFVISTFAFVEPPGMTVLEGEVYISCSASMCHLAQPEPCRPSCQLGVPSRVRRSPGDRRTGDSMGTVTSQGCVVFPEVPEGGNA</sequence>
<keyword evidence="2" id="KW-1003">Cell membrane</keyword>
<feature type="non-terminal residue" evidence="19">
    <location>
        <position position="1"/>
    </location>
</feature>
<keyword evidence="12" id="KW-0278">Fertilization</keyword>
<evidence type="ECO:0000256" key="12">
    <source>
        <dbReference type="ARBA" id="ARBA00023279"/>
    </source>
</evidence>
<reference evidence="19 20" key="1">
    <citation type="submission" date="2019-09" db="EMBL/GenBank/DDBJ databases">
        <title>Bird 10,000 Genomes (B10K) Project - Family phase.</title>
        <authorList>
            <person name="Zhang G."/>
        </authorList>
    </citation>
    <scope>NUCLEOTIDE SEQUENCE [LARGE SCALE GENOMIC DNA]</scope>
    <source>
        <strain evidence="19">B10K-DU-001-18</strain>
        <tissue evidence="19">Muscle</tissue>
    </source>
</reference>
<dbReference type="InterPro" id="IPR001507">
    <property type="entry name" value="ZP_dom"/>
</dbReference>
<dbReference type="InterPro" id="IPR054554">
    <property type="entry name" value="ZP1/4_Ig-like"/>
</dbReference>
<dbReference type="InterPro" id="IPR044913">
    <property type="entry name" value="P_trefoil_dom_sf"/>
</dbReference>
<dbReference type="CDD" id="cd00111">
    <property type="entry name" value="Trefoil"/>
    <property type="match status" value="1"/>
</dbReference>
<gene>
    <name evidence="19" type="primary">Zp1</name>
    <name evidence="19" type="ORF">REGSAT_R05869</name>
</gene>
<comment type="caution">
    <text evidence="19">The sequence shown here is derived from an EMBL/GenBank/DDBJ whole genome shotgun (WGS) entry which is preliminary data.</text>
</comment>
<dbReference type="InterPro" id="IPR055356">
    <property type="entry name" value="ZP-N"/>
</dbReference>
<dbReference type="GO" id="GO:0005886">
    <property type="term" value="C:plasma membrane"/>
    <property type="evidence" value="ECO:0007669"/>
    <property type="project" value="UniProtKB-SubCell"/>
</dbReference>
<dbReference type="GO" id="GO:0032190">
    <property type="term" value="F:acrosin binding"/>
    <property type="evidence" value="ECO:0007669"/>
    <property type="project" value="TreeGrafter"/>
</dbReference>
<dbReference type="PANTHER" id="PTHR23343">
    <property type="entry name" value="ZONA PELLUCIDA SPERM-BINDING PROTEIN"/>
    <property type="match status" value="1"/>
</dbReference>
<dbReference type="GO" id="GO:0035804">
    <property type="term" value="F:structural constituent of egg coat"/>
    <property type="evidence" value="ECO:0007669"/>
    <property type="project" value="TreeGrafter"/>
</dbReference>
<evidence type="ECO:0000256" key="10">
    <source>
        <dbReference type="ARBA" id="ARBA00023157"/>
    </source>
</evidence>
<dbReference type="Gene3D" id="2.60.40.3210">
    <property type="entry name" value="Zona pellucida, ZP-N domain"/>
    <property type="match status" value="1"/>
</dbReference>
<evidence type="ECO:0000256" key="9">
    <source>
        <dbReference type="ARBA" id="ARBA00023136"/>
    </source>
</evidence>
<dbReference type="Pfam" id="PF00088">
    <property type="entry name" value="Trefoil"/>
    <property type="match status" value="1"/>
</dbReference>
<dbReference type="SMART" id="SM00241">
    <property type="entry name" value="ZP"/>
    <property type="match status" value="1"/>
</dbReference>
<dbReference type="InterPro" id="IPR051148">
    <property type="entry name" value="Zona_Pellucida_Domain_gp"/>
</dbReference>